<keyword evidence="8" id="KW-1185">Reference proteome</keyword>
<reference evidence="7 8" key="1">
    <citation type="journal article" date="2008" name="Nature">
        <title>The Trichoplax genome and the nature of placozoans.</title>
        <authorList>
            <person name="Srivastava M."/>
            <person name="Begovic E."/>
            <person name="Chapman J."/>
            <person name="Putnam N.H."/>
            <person name="Hellsten U."/>
            <person name="Kawashima T."/>
            <person name="Kuo A."/>
            <person name="Mitros T."/>
            <person name="Salamov A."/>
            <person name="Carpenter M.L."/>
            <person name="Signorovitch A.Y."/>
            <person name="Moreno M.A."/>
            <person name="Kamm K."/>
            <person name="Grimwood J."/>
            <person name="Schmutz J."/>
            <person name="Shapiro H."/>
            <person name="Grigoriev I.V."/>
            <person name="Buss L.W."/>
            <person name="Schierwater B."/>
            <person name="Dellaporta S.L."/>
            <person name="Rokhsar D.S."/>
        </authorList>
    </citation>
    <scope>NUCLEOTIDE SEQUENCE [LARGE SCALE GENOMIC DNA]</scope>
    <source>
        <strain evidence="7 8">Grell-BS-1999</strain>
    </source>
</reference>
<dbReference type="InterPro" id="IPR011701">
    <property type="entry name" value="MFS"/>
</dbReference>
<dbReference type="RefSeq" id="XP_002114409.1">
    <property type="nucleotide sequence ID" value="XM_002114373.1"/>
</dbReference>
<feature type="transmembrane region" description="Helical" evidence="5">
    <location>
        <begin position="313"/>
        <end position="334"/>
    </location>
</feature>
<dbReference type="PhylomeDB" id="B3S139"/>
<evidence type="ECO:0000259" key="6">
    <source>
        <dbReference type="PROSITE" id="PS50850"/>
    </source>
</evidence>
<dbReference type="CTD" id="6755622"/>
<protein>
    <recommendedName>
        <fullName evidence="6">Major facilitator superfamily (MFS) profile domain-containing protein</fullName>
    </recommendedName>
</protein>
<dbReference type="Proteomes" id="UP000009022">
    <property type="component" value="Unassembled WGS sequence"/>
</dbReference>
<dbReference type="PANTHER" id="PTHR24002">
    <property type="entry name" value="SOLUTE CARRIER FAMILY 22 MEMBER 18"/>
    <property type="match status" value="1"/>
</dbReference>
<feature type="transmembrane region" description="Helical" evidence="5">
    <location>
        <begin position="12"/>
        <end position="30"/>
    </location>
</feature>
<evidence type="ECO:0000256" key="4">
    <source>
        <dbReference type="ARBA" id="ARBA00023136"/>
    </source>
</evidence>
<dbReference type="Pfam" id="PF07690">
    <property type="entry name" value="MFS_1"/>
    <property type="match status" value="1"/>
</dbReference>
<dbReference type="eggNOG" id="ENOG502QT94">
    <property type="taxonomic scope" value="Eukaryota"/>
</dbReference>
<dbReference type="GO" id="GO:0016020">
    <property type="term" value="C:membrane"/>
    <property type="evidence" value="ECO:0007669"/>
    <property type="project" value="UniProtKB-SubCell"/>
</dbReference>
<feature type="transmembrane region" description="Helical" evidence="5">
    <location>
        <begin position="50"/>
        <end position="67"/>
    </location>
</feature>
<evidence type="ECO:0000256" key="1">
    <source>
        <dbReference type="ARBA" id="ARBA00004141"/>
    </source>
</evidence>
<dbReference type="SUPFAM" id="SSF103473">
    <property type="entry name" value="MFS general substrate transporter"/>
    <property type="match status" value="1"/>
</dbReference>
<dbReference type="GeneID" id="6755622"/>
<dbReference type="Gene3D" id="1.20.1250.20">
    <property type="entry name" value="MFS general substrate transporter like domains"/>
    <property type="match status" value="1"/>
</dbReference>
<feature type="transmembrane region" description="Helical" evidence="5">
    <location>
        <begin position="79"/>
        <end position="98"/>
    </location>
</feature>
<feature type="transmembrane region" description="Helical" evidence="5">
    <location>
        <begin position="224"/>
        <end position="250"/>
    </location>
</feature>
<dbReference type="GO" id="GO:0005635">
    <property type="term" value="C:nuclear envelope"/>
    <property type="evidence" value="ECO:0000318"/>
    <property type="project" value="GO_Central"/>
</dbReference>
<dbReference type="PROSITE" id="PS50850">
    <property type="entry name" value="MFS"/>
    <property type="match status" value="1"/>
</dbReference>
<evidence type="ECO:0000313" key="8">
    <source>
        <dbReference type="Proteomes" id="UP000009022"/>
    </source>
</evidence>
<gene>
    <name evidence="7" type="ORF">TRIADDRAFT_58186</name>
</gene>
<dbReference type="AlphaFoldDB" id="B3S139"/>
<feature type="transmembrane region" description="Helical" evidence="5">
    <location>
        <begin position="135"/>
        <end position="154"/>
    </location>
</feature>
<name>B3S139_TRIAD</name>
<keyword evidence="2 5" id="KW-0812">Transmembrane</keyword>
<dbReference type="InterPro" id="IPR036259">
    <property type="entry name" value="MFS_trans_sf"/>
</dbReference>
<comment type="subcellular location">
    <subcellularLocation>
        <location evidence="1">Membrane</location>
        <topology evidence="1">Multi-pass membrane protein</topology>
    </subcellularLocation>
</comment>
<proteinExistence type="predicted"/>
<dbReference type="HOGENOM" id="CLU_001265_10_1_1"/>
<evidence type="ECO:0000256" key="2">
    <source>
        <dbReference type="ARBA" id="ARBA00022692"/>
    </source>
</evidence>
<keyword evidence="4 5" id="KW-0472">Membrane</keyword>
<dbReference type="OrthoDB" id="440553at2759"/>
<dbReference type="FunCoup" id="B3S139">
    <property type="interactions" value="3"/>
</dbReference>
<keyword evidence="3 5" id="KW-1133">Transmembrane helix</keyword>
<feature type="transmembrane region" description="Helical" evidence="5">
    <location>
        <begin position="262"/>
        <end position="279"/>
    </location>
</feature>
<evidence type="ECO:0000256" key="3">
    <source>
        <dbReference type="ARBA" id="ARBA00022989"/>
    </source>
</evidence>
<dbReference type="OMA" id="RLMKYPR"/>
<feature type="transmembrane region" description="Helical" evidence="5">
    <location>
        <begin position="166"/>
        <end position="185"/>
    </location>
</feature>
<dbReference type="EMBL" id="DS985247">
    <property type="protein sequence ID" value="EDV23499.1"/>
    <property type="molecule type" value="Genomic_DNA"/>
</dbReference>
<dbReference type="PANTHER" id="PTHR24002:SF3">
    <property type="entry name" value="SOLUTE CARRIER FAMILY 22 MEMBER 18"/>
    <property type="match status" value="1"/>
</dbReference>
<dbReference type="InParanoid" id="B3S139"/>
<dbReference type="PRINTS" id="PR01035">
    <property type="entry name" value="TCRTETA"/>
</dbReference>
<dbReference type="InterPro" id="IPR001958">
    <property type="entry name" value="Tet-R_TetA/multi-R_MdtG-like"/>
</dbReference>
<evidence type="ECO:0000313" key="7">
    <source>
        <dbReference type="EMBL" id="EDV23499.1"/>
    </source>
</evidence>
<dbReference type="GO" id="GO:0022857">
    <property type="term" value="F:transmembrane transporter activity"/>
    <property type="evidence" value="ECO:0007669"/>
    <property type="project" value="InterPro"/>
</dbReference>
<evidence type="ECO:0000256" key="5">
    <source>
        <dbReference type="SAM" id="Phobius"/>
    </source>
</evidence>
<dbReference type="CDD" id="cd17331">
    <property type="entry name" value="MFS_SLC22A18"/>
    <property type="match status" value="1"/>
</dbReference>
<sequence length="402" mass="43450">MDPKKRKAAIKYIIYTIHFNIFLYSTAYWIQTGVLPFLSKKLQVNLVTFGYLQTTFSVIQLIGGPIYGRYGDLVGTRAALMIAFIGAAFTYGLLGLAYSIPLLFLSRLPSIFLHAMHGAQMVISDCSSGDERAGALGKLGLSYGLGMILGPMVGGVITRRFNEQSAAFVACFLSVVSVASIFLVIPEKTKTLATSAPETSVESESKDSLLNISKLIELLKLPGIGFLMIIKLAFGFPLGIFNSLFSLVAIDEFGLNPEQNGLILSFTGLLGMLVQGFLIEMLTKRYDDKKILFGCVVVQSIVYLSMSYFVSSIIGLCLVIVPQVIVSSIANVIFSSTLTKSVPAADNGAMLGLSYSTDAFVNAIAPLIGSYLLSSFGWFSIGLFGFGIYSITIISWTLFSQP</sequence>
<organism evidence="7 8">
    <name type="scientific">Trichoplax adhaerens</name>
    <name type="common">Trichoplax reptans</name>
    <dbReference type="NCBI Taxonomy" id="10228"/>
    <lineage>
        <taxon>Eukaryota</taxon>
        <taxon>Metazoa</taxon>
        <taxon>Placozoa</taxon>
        <taxon>Uniplacotomia</taxon>
        <taxon>Trichoplacea</taxon>
        <taxon>Trichoplacidae</taxon>
        <taxon>Trichoplax</taxon>
    </lineage>
</organism>
<feature type="transmembrane region" description="Helical" evidence="5">
    <location>
        <begin position="379"/>
        <end position="399"/>
    </location>
</feature>
<feature type="domain" description="Major facilitator superfamily (MFS) profile" evidence="6">
    <location>
        <begin position="13"/>
        <end position="402"/>
    </location>
</feature>
<accession>B3S139</accession>
<dbReference type="InterPro" id="IPR020846">
    <property type="entry name" value="MFS_dom"/>
</dbReference>
<dbReference type="KEGG" id="tad:TRIADDRAFT_58186"/>
<feature type="transmembrane region" description="Helical" evidence="5">
    <location>
        <begin position="355"/>
        <end position="373"/>
    </location>
</feature>